<evidence type="ECO:0000313" key="1">
    <source>
        <dbReference type="EMBL" id="MFB9909653.1"/>
    </source>
</evidence>
<accession>A0ABV6A914</accession>
<reference evidence="1 2" key="1">
    <citation type="submission" date="2024-09" db="EMBL/GenBank/DDBJ databases">
        <authorList>
            <person name="Sun Q."/>
            <person name="Mori K."/>
        </authorList>
    </citation>
    <scope>NUCLEOTIDE SEQUENCE [LARGE SCALE GENOMIC DNA]</scope>
    <source>
        <strain evidence="1 2">TBRC 7907</strain>
    </source>
</reference>
<protein>
    <recommendedName>
        <fullName evidence="3">DUF4393 domain-containing protein</fullName>
    </recommendedName>
</protein>
<dbReference type="RefSeq" id="WP_377862565.1">
    <property type="nucleotide sequence ID" value="NZ_JBHLZU010000037.1"/>
</dbReference>
<evidence type="ECO:0008006" key="3">
    <source>
        <dbReference type="Google" id="ProtNLM"/>
    </source>
</evidence>
<proteinExistence type="predicted"/>
<dbReference type="Proteomes" id="UP001589693">
    <property type="component" value="Unassembled WGS sequence"/>
</dbReference>
<name>A0ABV6A914_9PSEU</name>
<sequence length="238" mass="25795">MSEIEPSKNTVPAEVFSNIANEVAKAVAMLYGVDPITSSAIGGFAAGVTKSLPLQLVERIARLRAARINTAVGEALKSGVDPEEFISLALNDDRKLELLARAMEAAQKTVEDQRVKFYGQIAAEGILAADAAIVDESQRILSTIASLEPSDLKIFLHMRTAENWSKYHHEGGSRTLAIELPELSPVLDSSLARLEALGLATSASEGGLSFGTFWRITKFGELCLKKLLNDYKKYDQSN</sequence>
<organism evidence="1 2">
    <name type="scientific">Allokutzneria oryzae</name>
    <dbReference type="NCBI Taxonomy" id="1378989"/>
    <lineage>
        <taxon>Bacteria</taxon>
        <taxon>Bacillati</taxon>
        <taxon>Actinomycetota</taxon>
        <taxon>Actinomycetes</taxon>
        <taxon>Pseudonocardiales</taxon>
        <taxon>Pseudonocardiaceae</taxon>
        <taxon>Allokutzneria</taxon>
    </lineage>
</organism>
<evidence type="ECO:0000313" key="2">
    <source>
        <dbReference type="Proteomes" id="UP001589693"/>
    </source>
</evidence>
<gene>
    <name evidence="1" type="ORF">ACFFQA_37455</name>
</gene>
<dbReference type="EMBL" id="JBHLZU010000037">
    <property type="protein sequence ID" value="MFB9909653.1"/>
    <property type="molecule type" value="Genomic_DNA"/>
</dbReference>
<keyword evidence="2" id="KW-1185">Reference proteome</keyword>
<comment type="caution">
    <text evidence="1">The sequence shown here is derived from an EMBL/GenBank/DDBJ whole genome shotgun (WGS) entry which is preliminary data.</text>
</comment>